<dbReference type="InterPro" id="IPR036390">
    <property type="entry name" value="WH_DNA-bd_sf"/>
</dbReference>
<keyword evidence="3" id="KW-1185">Reference proteome</keyword>
<organism evidence="2 3">
    <name type="scientific">Hyphomonas hirschiana VP5</name>
    <dbReference type="NCBI Taxonomy" id="1280951"/>
    <lineage>
        <taxon>Bacteria</taxon>
        <taxon>Pseudomonadati</taxon>
        <taxon>Pseudomonadota</taxon>
        <taxon>Alphaproteobacteria</taxon>
        <taxon>Hyphomonadales</taxon>
        <taxon>Hyphomonadaceae</taxon>
        <taxon>Hyphomonas</taxon>
    </lineage>
</organism>
<evidence type="ECO:0000256" key="1">
    <source>
        <dbReference type="SAM" id="MobiDB-lite"/>
    </source>
</evidence>
<name>A0A059FXD2_9PROT</name>
<comment type="caution">
    <text evidence="2">The sequence shown here is derived from an EMBL/GenBank/DDBJ whole genome shotgun (WGS) entry which is preliminary data.</text>
</comment>
<dbReference type="EMBL" id="ARYI01000004">
    <property type="protein sequence ID" value="KCZ95339.1"/>
    <property type="molecule type" value="Genomic_DNA"/>
</dbReference>
<dbReference type="Pfam" id="PF11994">
    <property type="entry name" value="DUF3489"/>
    <property type="match status" value="1"/>
</dbReference>
<evidence type="ECO:0000313" key="3">
    <source>
        <dbReference type="Proteomes" id="UP000025061"/>
    </source>
</evidence>
<feature type="region of interest" description="Disordered" evidence="1">
    <location>
        <begin position="1"/>
        <end position="31"/>
    </location>
</feature>
<dbReference type="Proteomes" id="UP000025061">
    <property type="component" value="Unassembled WGS sequence"/>
</dbReference>
<gene>
    <name evidence="2" type="ORF">HHI_06699</name>
</gene>
<dbReference type="PATRIC" id="fig|1280951.3.peg.1351"/>
<dbReference type="SUPFAM" id="SSF46785">
    <property type="entry name" value="Winged helix' DNA-binding domain"/>
    <property type="match status" value="1"/>
</dbReference>
<dbReference type="InterPro" id="IPR021880">
    <property type="entry name" value="DUF3489"/>
</dbReference>
<dbReference type="RefSeq" id="WP_011647545.1">
    <property type="nucleotide sequence ID" value="NZ_ARYI01000004.1"/>
</dbReference>
<evidence type="ECO:0000313" key="2">
    <source>
        <dbReference type="EMBL" id="KCZ95339.1"/>
    </source>
</evidence>
<reference evidence="2 3" key="1">
    <citation type="submission" date="2013-04" db="EMBL/GenBank/DDBJ databases">
        <title>Hyphomonas hirschiana VP5 Genome Sequencing.</title>
        <authorList>
            <person name="Lai Q."/>
            <person name="Shao Z."/>
        </authorList>
    </citation>
    <scope>NUCLEOTIDE SEQUENCE [LARGE SCALE GENOMIC DNA]</scope>
    <source>
        <strain evidence="2 3">VP5</strain>
    </source>
</reference>
<proteinExistence type="predicted"/>
<dbReference type="OrthoDB" id="7206991at2"/>
<sequence>MTNRKSTRADKKPQPKSSKTDQLKGLLSKSEGMTVEALSEKLGWQTHTTRAALTRLKQAGFSLEKLAPADGARQSHYRIAGAKK</sequence>
<dbReference type="AlphaFoldDB" id="A0A059FXD2"/>
<protein>
    <recommendedName>
        <fullName evidence="4">DUF3489 domain-containing protein</fullName>
    </recommendedName>
</protein>
<accession>A0A059FXD2</accession>
<evidence type="ECO:0008006" key="4">
    <source>
        <dbReference type="Google" id="ProtNLM"/>
    </source>
</evidence>
<feature type="compositionally biased region" description="Basic and acidic residues" evidence="1">
    <location>
        <begin position="7"/>
        <end position="22"/>
    </location>
</feature>